<name>A0ABP7ZGQ2_9ACTN</name>
<feature type="compositionally biased region" description="Low complexity" evidence="1">
    <location>
        <begin position="296"/>
        <end position="315"/>
    </location>
</feature>
<feature type="compositionally biased region" description="Gly residues" evidence="1">
    <location>
        <begin position="316"/>
        <end position="333"/>
    </location>
</feature>
<evidence type="ECO:0000313" key="3">
    <source>
        <dbReference type="EMBL" id="GAA4157301.1"/>
    </source>
</evidence>
<evidence type="ECO:0000256" key="2">
    <source>
        <dbReference type="SAM" id="Phobius"/>
    </source>
</evidence>
<evidence type="ECO:0000256" key="1">
    <source>
        <dbReference type="SAM" id="MobiDB-lite"/>
    </source>
</evidence>
<feature type="transmembrane region" description="Helical" evidence="2">
    <location>
        <begin position="36"/>
        <end position="57"/>
    </location>
</feature>
<keyword evidence="2" id="KW-1133">Transmembrane helix</keyword>
<protein>
    <submittedName>
        <fullName evidence="3">Uncharacterized protein</fullName>
    </submittedName>
</protein>
<dbReference type="Proteomes" id="UP001500266">
    <property type="component" value="Unassembled WGS sequence"/>
</dbReference>
<organism evidence="3 4">
    <name type="scientific">Actinomadura keratinilytica</name>
    <dbReference type="NCBI Taxonomy" id="547461"/>
    <lineage>
        <taxon>Bacteria</taxon>
        <taxon>Bacillati</taxon>
        <taxon>Actinomycetota</taxon>
        <taxon>Actinomycetes</taxon>
        <taxon>Streptosporangiales</taxon>
        <taxon>Thermomonosporaceae</taxon>
        <taxon>Actinomadura</taxon>
    </lineage>
</organism>
<feature type="region of interest" description="Disordered" evidence="1">
    <location>
        <begin position="219"/>
        <end position="342"/>
    </location>
</feature>
<proteinExistence type="predicted"/>
<feature type="compositionally biased region" description="Gly residues" evidence="1">
    <location>
        <begin position="238"/>
        <end position="250"/>
    </location>
</feature>
<feature type="compositionally biased region" description="Polar residues" evidence="1">
    <location>
        <begin position="253"/>
        <end position="295"/>
    </location>
</feature>
<dbReference type="RefSeq" id="WP_345025013.1">
    <property type="nucleotide sequence ID" value="NZ_BAABDO010000153.1"/>
</dbReference>
<keyword evidence="4" id="KW-1185">Reference proteome</keyword>
<feature type="transmembrane region" description="Helical" evidence="2">
    <location>
        <begin position="197"/>
        <end position="216"/>
    </location>
</feature>
<keyword evidence="2" id="KW-0812">Transmembrane</keyword>
<reference evidence="4" key="1">
    <citation type="journal article" date="2019" name="Int. J. Syst. Evol. Microbiol.">
        <title>The Global Catalogue of Microorganisms (GCM) 10K type strain sequencing project: providing services to taxonomists for standard genome sequencing and annotation.</title>
        <authorList>
            <consortium name="The Broad Institute Genomics Platform"/>
            <consortium name="The Broad Institute Genome Sequencing Center for Infectious Disease"/>
            <person name="Wu L."/>
            <person name="Ma J."/>
        </authorList>
    </citation>
    <scope>NUCLEOTIDE SEQUENCE [LARGE SCALE GENOMIC DNA]</scope>
    <source>
        <strain evidence="4">JCM 17316</strain>
    </source>
</reference>
<feature type="region of interest" description="Disordered" evidence="1">
    <location>
        <begin position="79"/>
        <end position="143"/>
    </location>
</feature>
<keyword evidence="2" id="KW-0472">Membrane</keyword>
<feature type="compositionally biased region" description="Polar residues" evidence="1">
    <location>
        <begin position="225"/>
        <end position="235"/>
    </location>
</feature>
<gene>
    <name evidence="3" type="ORF">GCM10022416_58850</name>
</gene>
<evidence type="ECO:0000313" key="4">
    <source>
        <dbReference type="Proteomes" id="UP001500266"/>
    </source>
</evidence>
<accession>A0ABP7ZGQ2</accession>
<sequence length="342" mass="34521">MPRRLPDVSTTQLIASGVATLAAAWGASYLGVYGTILGAAFMSVASTAGTAVCKYYLDQGKEQLQEKNRDTAQEAAQEAAREAASADPTRTVVWPEGVRPADPAMLVGDPGATRPDPGARHSDPNATRLDPGALYPPGGSDPNATRVDVPVPHGAADPTRAVAAALADEAGEEAARAAAWRTAFDATAQWARRRWKVLLLSSAVVFAVVMGGISVYEWQTGKPIGSSTGKGTTLDQVFGGGGARGDGGGDVTPTPTASEQDTGGPSAPSTGPSDDPTRQASTEPEPTPSASVPQEPSSRPTTPAPSRTPTQAPSGTPGGGQEDDGGGQGGTGSGADPDSTPR</sequence>
<dbReference type="EMBL" id="BAABDO010000153">
    <property type="protein sequence ID" value="GAA4157301.1"/>
    <property type="molecule type" value="Genomic_DNA"/>
</dbReference>
<comment type="caution">
    <text evidence="3">The sequence shown here is derived from an EMBL/GenBank/DDBJ whole genome shotgun (WGS) entry which is preliminary data.</text>
</comment>